<feature type="binding site" evidence="9">
    <location>
        <begin position="9"/>
        <end position="10"/>
    </location>
    <ligand>
        <name>ATP</name>
        <dbReference type="ChEBI" id="CHEBI:30616"/>
    </ligand>
</feature>
<proteinExistence type="inferred from homology"/>
<comment type="cofactor">
    <cofactor evidence="9">
        <name>Mg(2+)</name>
        <dbReference type="ChEBI" id="CHEBI:18420"/>
    </cofactor>
</comment>
<dbReference type="Proteomes" id="UP000247780">
    <property type="component" value="Unassembled WGS sequence"/>
</dbReference>
<feature type="site" description="Transition state stabilizer" evidence="9">
    <location>
        <position position="17"/>
    </location>
</feature>
<dbReference type="Pfam" id="PF01467">
    <property type="entry name" value="CTP_transf_like"/>
    <property type="match status" value="1"/>
</dbReference>
<gene>
    <name evidence="9" type="primary">coaD</name>
    <name evidence="11" type="ORF">C8R14_1496</name>
</gene>
<comment type="pathway">
    <text evidence="9">Cofactor biosynthesis; coenzyme A biosynthesis; CoA from (R)-pantothenate: step 4/5.</text>
</comment>
<feature type="binding site" evidence="9">
    <location>
        <position position="98"/>
    </location>
    <ligand>
        <name>ATP</name>
        <dbReference type="ChEBI" id="CHEBI:30616"/>
    </ligand>
</feature>
<evidence type="ECO:0000256" key="3">
    <source>
        <dbReference type="ARBA" id="ARBA00022695"/>
    </source>
</evidence>
<keyword evidence="5 9" id="KW-0067">ATP-binding</keyword>
<dbReference type="InterPro" id="IPR014729">
    <property type="entry name" value="Rossmann-like_a/b/a_fold"/>
</dbReference>
<sequence>MDKVIYPGTFDPITHGHEDLVYRASRLFGKVIVAVAVSSGKAPFFSLEERVKMARNVLTGYSNVEVTGFSGLLMEFARQQDAHIIIRGLRAVSDFEYEFQLAGMNRGLYPDVETIFLTPSEQYMFISATIVREIARLGGDVSKFVHPLVIERLRQKKIEMNNGE</sequence>
<keyword evidence="7 9" id="KW-0173">Coenzyme A biosynthesis</keyword>
<dbReference type="EC" id="2.7.7.3" evidence="9"/>
<feature type="binding site" evidence="9">
    <location>
        <position position="17"/>
    </location>
    <ligand>
        <name>ATP</name>
        <dbReference type="ChEBI" id="CHEBI:30616"/>
    </ligand>
</feature>
<dbReference type="RefSeq" id="WP_011635329.1">
    <property type="nucleotide sequence ID" value="NZ_FMTW01000049.1"/>
</dbReference>
<keyword evidence="3 9" id="KW-0548">Nucleotidyltransferase</keyword>
<feature type="binding site" evidence="9">
    <location>
        <position position="9"/>
    </location>
    <ligand>
        <name>substrate</name>
    </ligand>
</feature>
<evidence type="ECO:0000256" key="6">
    <source>
        <dbReference type="ARBA" id="ARBA00022842"/>
    </source>
</evidence>
<evidence type="ECO:0000256" key="8">
    <source>
        <dbReference type="ARBA" id="ARBA00029346"/>
    </source>
</evidence>
<evidence type="ECO:0000256" key="9">
    <source>
        <dbReference type="HAMAP-Rule" id="MF_00151"/>
    </source>
</evidence>
<dbReference type="PANTHER" id="PTHR21342:SF1">
    <property type="entry name" value="PHOSPHOPANTETHEINE ADENYLYLTRANSFERASE"/>
    <property type="match status" value="1"/>
</dbReference>
<dbReference type="InterPro" id="IPR004821">
    <property type="entry name" value="Cyt_trans-like"/>
</dbReference>
<feature type="domain" description="Cytidyltransferase-like" evidence="10">
    <location>
        <begin position="5"/>
        <end position="133"/>
    </location>
</feature>
<dbReference type="CDD" id="cd02163">
    <property type="entry name" value="PPAT"/>
    <property type="match status" value="1"/>
</dbReference>
<keyword evidence="4 9" id="KW-0547">Nucleotide-binding</keyword>
<dbReference type="NCBIfam" id="TIGR00125">
    <property type="entry name" value="cyt_tran_rel"/>
    <property type="match status" value="1"/>
</dbReference>
<keyword evidence="1 9" id="KW-0963">Cytoplasm</keyword>
<evidence type="ECO:0000256" key="1">
    <source>
        <dbReference type="ARBA" id="ARBA00022490"/>
    </source>
</evidence>
<dbReference type="GO" id="GO:0016779">
    <property type="term" value="F:nucleotidyltransferase activity"/>
    <property type="evidence" value="ECO:0007669"/>
    <property type="project" value="UniProtKB-KW"/>
</dbReference>
<dbReference type="InterPro" id="IPR001980">
    <property type="entry name" value="PPAT"/>
</dbReference>
<reference evidence="11 12" key="1">
    <citation type="submission" date="2018-04" db="EMBL/GenBank/DDBJ databases">
        <title>Active sludge and wastewater microbial communities from Klosterneuburg, Austria.</title>
        <authorList>
            <person name="Wagner M."/>
        </authorList>
    </citation>
    <scope>NUCLEOTIDE SEQUENCE [LARGE SCALE GENOMIC DNA]</scope>
    <source>
        <strain evidence="11 12">Nm 57</strain>
    </source>
</reference>
<evidence type="ECO:0000313" key="11">
    <source>
        <dbReference type="EMBL" id="PXV73831.1"/>
    </source>
</evidence>
<dbReference type="PRINTS" id="PR01020">
    <property type="entry name" value="LPSBIOSNTHSS"/>
</dbReference>
<dbReference type="PANTHER" id="PTHR21342">
    <property type="entry name" value="PHOSPHOPANTETHEINE ADENYLYLTRANSFERASE"/>
    <property type="match status" value="1"/>
</dbReference>
<accession>A0ABX5M5W0</accession>
<comment type="function">
    <text evidence="9">Reversibly transfers an adenylyl group from ATP to 4'-phosphopantetheine, yielding dephospho-CoA (dPCoA) and pyrophosphate.</text>
</comment>
<feature type="binding site" evidence="9">
    <location>
        <begin position="88"/>
        <end position="90"/>
    </location>
    <ligand>
        <name>ATP</name>
        <dbReference type="ChEBI" id="CHEBI:30616"/>
    </ligand>
</feature>
<keyword evidence="12" id="KW-1185">Reference proteome</keyword>
<keyword evidence="6 9" id="KW-0460">Magnesium</keyword>
<dbReference type="EMBL" id="QICQ01000049">
    <property type="protein sequence ID" value="PXV73831.1"/>
    <property type="molecule type" value="Genomic_DNA"/>
</dbReference>
<evidence type="ECO:0000256" key="5">
    <source>
        <dbReference type="ARBA" id="ARBA00022840"/>
    </source>
</evidence>
<comment type="caution">
    <text evidence="11">The sequence shown here is derived from an EMBL/GenBank/DDBJ whole genome shotgun (WGS) entry which is preliminary data.</text>
</comment>
<dbReference type="Gene3D" id="3.40.50.620">
    <property type="entry name" value="HUPs"/>
    <property type="match status" value="1"/>
</dbReference>
<feature type="binding site" evidence="9">
    <location>
        <position position="87"/>
    </location>
    <ligand>
        <name>substrate</name>
    </ligand>
</feature>
<comment type="subcellular location">
    <subcellularLocation>
        <location evidence="9">Cytoplasm</location>
    </subcellularLocation>
</comment>
<comment type="catalytic activity">
    <reaction evidence="8 9">
        <text>(R)-4'-phosphopantetheine + ATP + H(+) = 3'-dephospho-CoA + diphosphate</text>
        <dbReference type="Rhea" id="RHEA:19801"/>
        <dbReference type="ChEBI" id="CHEBI:15378"/>
        <dbReference type="ChEBI" id="CHEBI:30616"/>
        <dbReference type="ChEBI" id="CHEBI:33019"/>
        <dbReference type="ChEBI" id="CHEBI:57328"/>
        <dbReference type="ChEBI" id="CHEBI:61723"/>
        <dbReference type="EC" id="2.7.7.3"/>
    </reaction>
</comment>
<feature type="binding site" evidence="9">
    <location>
        <position position="73"/>
    </location>
    <ligand>
        <name>substrate</name>
    </ligand>
</feature>
<evidence type="ECO:0000256" key="2">
    <source>
        <dbReference type="ARBA" id="ARBA00022679"/>
    </source>
</evidence>
<dbReference type="SUPFAM" id="SSF52374">
    <property type="entry name" value="Nucleotidylyl transferase"/>
    <property type="match status" value="1"/>
</dbReference>
<keyword evidence="2 9" id="KW-0808">Transferase</keyword>
<evidence type="ECO:0000256" key="7">
    <source>
        <dbReference type="ARBA" id="ARBA00022993"/>
    </source>
</evidence>
<comment type="subunit">
    <text evidence="9">Homohexamer.</text>
</comment>
<comment type="similarity">
    <text evidence="9">Belongs to the bacterial CoaD family.</text>
</comment>
<evidence type="ECO:0000313" key="12">
    <source>
        <dbReference type="Proteomes" id="UP000247780"/>
    </source>
</evidence>
<dbReference type="HAMAP" id="MF_00151">
    <property type="entry name" value="PPAT_bact"/>
    <property type="match status" value="1"/>
</dbReference>
<name>A0ABX5M5W0_9PROT</name>
<organism evidence="11 12">
    <name type="scientific">Nitrosomonas eutropha</name>
    <dbReference type="NCBI Taxonomy" id="916"/>
    <lineage>
        <taxon>Bacteria</taxon>
        <taxon>Pseudomonadati</taxon>
        <taxon>Pseudomonadota</taxon>
        <taxon>Betaproteobacteria</taxon>
        <taxon>Nitrosomonadales</taxon>
        <taxon>Nitrosomonadaceae</taxon>
        <taxon>Nitrosomonas</taxon>
    </lineage>
</organism>
<dbReference type="NCBIfam" id="TIGR01510">
    <property type="entry name" value="coaD_prev_kdtB"/>
    <property type="match status" value="1"/>
</dbReference>
<feature type="binding site" evidence="9">
    <location>
        <position position="41"/>
    </location>
    <ligand>
        <name>substrate</name>
    </ligand>
</feature>
<feature type="binding site" evidence="9">
    <location>
        <begin position="123"/>
        <end position="129"/>
    </location>
    <ligand>
        <name>ATP</name>
        <dbReference type="ChEBI" id="CHEBI:30616"/>
    </ligand>
</feature>
<evidence type="ECO:0000256" key="4">
    <source>
        <dbReference type="ARBA" id="ARBA00022741"/>
    </source>
</evidence>
<evidence type="ECO:0000259" key="10">
    <source>
        <dbReference type="Pfam" id="PF01467"/>
    </source>
</evidence>
<protein>
    <recommendedName>
        <fullName evidence="9">Phosphopantetheine adenylyltransferase</fullName>
        <ecNumber evidence="9">2.7.7.3</ecNumber>
    </recommendedName>
    <alternativeName>
        <fullName evidence="9">Dephospho-CoA pyrophosphorylase</fullName>
    </alternativeName>
    <alternativeName>
        <fullName evidence="9">Pantetheine-phosphate adenylyltransferase</fullName>
        <shortName evidence="9">PPAT</shortName>
    </alternativeName>
</protein>